<keyword evidence="3" id="KW-0560">Oxidoreductase</keyword>
<organism evidence="6 7">
    <name type="scientific">Pseudomonas putida</name>
    <name type="common">Arthrobacter siderocapsulatus</name>
    <dbReference type="NCBI Taxonomy" id="303"/>
    <lineage>
        <taxon>Bacteria</taxon>
        <taxon>Pseudomonadati</taxon>
        <taxon>Pseudomonadota</taxon>
        <taxon>Gammaproteobacteria</taxon>
        <taxon>Pseudomonadales</taxon>
        <taxon>Pseudomonadaceae</taxon>
        <taxon>Pseudomonas</taxon>
    </lineage>
</organism>
<dbReference type="GO" id="GO:0005506">
    <property type="term" value="F:iron ion binding"/>
    <property type="evidence" value="ECO:0007669"/>
    <property type="project" value="InterPro"/>
</dbReference>
<dbReference type="AlphaFoldDB" id="A0A1L7N6T3"/>
<dbReference type="Gene3D" id="3.90.1170.50">
    <property type="entry name" value="Aldehyde oxidase/xanthine dehydrogenase, a/b hammerhead"/>
    <property type="match status" value="1"/>
</dbReference>
<dbReference type="PANTHER" id="PTHR11908">
    <property type="entry name" value="XANTHINE DEHYDROGENASE"/>
    <property type="match status" value="1"/>
</dbReference>
<name>A0A1L7N6T3_PSEPU</name>
<dbReference type="PANTHER" id="PTHR11908:SF132">
    <property type="entry name" value="ALDEHYDE OXIDASE 1-RELATED"/>
    <property type="match status" value="1"/>
</dbReference>
<evidence type="ECO:0000256" key="1">
    <source>
        <dbReference type="ARBA" id="ARBA00006849"/>
    </source>
</evidence>
<dbReference type="Gene3D" id="3.30.365.10">
    <property type="entry name" value="Aldehyde oxidase/xanthine dehydrogenase, molybdopterin binding domain"/>
    <property type="match status" value="4"/>
</dbReference>
<accession>A0A1L7N6T3</accession>
<dbReference type="InterPro" id="IPR037165">
    <property type="entry name" value="AldOxase/xan_DH_Mopterin-bd_sf"/>
</dbReference>
<evidence type="ECO:0000259" key="5">
    <source>
        <dbReference type="SMART" id="SM01008"/>
    </source>
</evidence>
<dbReference type="InterPro" id="IPR036856">
    <property type="entry name" value="Ald_Oxase/Xan_DH_a/b_sf"/>
</dbReference>
<dbReference type="InterPro" id="IPR000674">
    <property type="entry name" value="Ald_Oxase/Xan_DH_a/b"/>
</dbReference>
<evidence type="ECO:0000256" key="2">
    <source>
        <dbReference type="ARBA" id="ARBA00022505"/>
    </source>
</evidence>
<dbReference type="RefSeq" id="WP_059399892.1">
    <property type="nucleotide sequence ID" value="NZ_AP015029.1"/>
</dbReference>
<protein>
    <submittedName>
        <fullName evidence="6">Aerobic-type carbon monoxide dehydrogenase, large subunit CoxL/CutL homologs QorL</fullName>
    </submittedName>
</protein>
<dbReference type="EMBL" id="AP015029">
    <property type="protein sequence ID" value="BAW21169.1"/>
    <property type="molecule type" value="Genomic_DNA"/>
</dbReference>
<sequence>MMKHEVVALKKKSIGTSVLRREDTRLLTGRGRYIADLVLSGMLHVASLRSPFAHARIVSIDVADAQALPGVELVWCGADVAELSQGIVATMQVEGFQTTIQPLLANGVTRFVGEIVAVVVASSRAIAEDAAQLIQVEYEELPAVTGIEAALEGEARANDTLAGNVVSRTSRARDELAPIFASSAGVVRGQFSCGRVSACPMETRGAVAQYEWTTQQLILWTATQMPSFVRTMVAMFCAIPEHLIEVRVPDVGGGFGQKAHLHPEELLVCLLSRALGRPVRWIEDRQENFLGATHAKQQRNEMGLAFDGDGRFLALENRSITDGGAYNNLPWTQLVESHVGNAVILGVYKVPAVSEESIAVATNKCPIGAYRGVGFTAGQIARETLIDRAARQLGLSPFEIRRRNVVMPEDFPFTNRLGQTHREGTYLQTINLLEEMVNPEAFRQRQAEARARGKYLGLGISVFNEVTGTGTRTLSFLGTPTTTHDSATVRIDPTGKVTVTTSLASSGQGHETTLAQIAADVLGVPASDVVIQAGSTKNTYGFGAYASRGAVIGAGSIGRAASIVRERVKQLAGHLLEAASEDIVIEDGLVHVAGVPAKGMPFAEVVGAAYFADATHPPGFDATLEATATYDPSDLVLANGGHAAIVEIDASTYATRVTDFFAVEDCGTMINPMIVEGQIRGGIAQAIGQTLLEEVIYDDFGQLVTTTLMDYLIPTTLDVPDIRIRHLETPSPLVPGGIKGMGESAMISAPAAVVAAVNDALAHLEVVIETVPITPERIFRSIQERPMQ</sequence>
<dbReference type="InterPro" id="IPR046867">
    <property type="entry name" value="AldOxase/xan_DH_MoCoBD2"/>
</dbReference>
<reference evidence="6 7" key="1">
    <citation type="submission" date="2015-11" db="EMBL/GenBank/DDBJ databases">
        <title>Complete genome sequencing of a biphenyl-degrading bacterium, Pseudomonas putida KF715 (=NBRC110667).</title>
        <authorList>
            <person name="Suenaga H."/>
            <person name="Fujihara N."/>
            <person name="Watanabe T."/>
            <person name="Hirose J."/>
            <person name="Kimura N."/>
            <person name="Yamazoe A."/>
            <person name="Hosoyama A."/>
            <person name="Shimodaira J."/>
            <person name="Furukawa K."/>
        </authorList>
    </citation>
    <scope>NUCLEOTIDE SEQUENCE [LARGE SCALE GENOMIC DNA]</scope>
    <source>
        <strain evidence="6 7">KF715</strain>
    </source>
</reference>
<dbReference type="InterPro" id="IPR016208">
    <property type="entry name" value="Ald_Oxase/xanthine_DH-like"/>
</dbReference>
<feature type="domain" description="Aldehyde oxidase/xanthine dehydrogenase a/b hammerhead" evidence="5">
    <location>
        <begin position="28"/>
        <end position="142"/>
    </location>
</feature>
<gene>
    <name evidence="6" type="ORF">KF715C_ch5960</name>
</gene>
<proteinExistence type="inferred from homology"/>
<evidence type="ECO:0000256" key="4">
    <source>
        <dbReference type="ARBA" id="ARBA00053029"/>
    </source>
</evidence>
<dbReference type="FunFam" id="3.30.365.10:FF:000001">
    <property type="entry name" value="Xanthine dehydrogenase oxidase"/>
    <property type="match status" value="1"/>
</dbReference>
<comment type="cofactor">
    <cofactor evidence="4">
        <name>Mo-molybdopterin cytosine dinucleotide</name>
        <dbReference type="ChEBI" id="CHEBI:71308"/>
    </cofactor>
</comment>
<dbReference type="GO" id="GO:0016491">
    <property type="term" value="F:oxidoreductase activity"/>
    <property type="evidence" value="ECO:0007669"/>
    <property type="project" value="UniProtKB-KW"/>
</dbReference>
<evidence type="ECO:0000256" key="3">
    <source>
        <dbReference type="ARBA" id="ARBA00023002"/>
    </source>
</evidence>
<dbReference type="SUPFAM" id="SSF56003">
    <property type="entry name" value="Molybdenum cofactor-binding domain"/>
    <property type="match status" value="1"/>
</dbReference>
<dbReference type="Proteomes" id="UP000218731">
    <property type="component" value="Chromosome 1"/>
</dbReference>
<dbReference type="Pfam" id="PF01315">
    <property type="entry name" value="Ald_Xan_dh_C"/>
    <property type="match status" value="1"/>
</dbReference>
<dbReference type="Pfam" id="PF02738">
    <property type="entry name" value="MoCoBD_1"/>
    <property type="match status" value="1"/>
</dbReference>
<dbReference type="SMART" id="SM01008">
    <property type="entry name" value="Ald_Xan_dh_C"/>
    <property type="match status" value="1"/>
</dbReference>
<dbReference type="SUPFAM" id="SSF54665">
    <property type="entry name" value="CO dehydrogenase molybdoprotein N-domain-like"/>
    <property type="match status" value="1"/>
</dbReference>
<dbReference type="InterPro" id="IPR008274">
    <property type="entry name" value="AldOxase/xan_DH_MoCoBD1"/>
</dbReference>
<evidence type="ECO:0000313" key="6">
    <source>
        <dbReference type="EMBL" id="BAW21169.1"/>
    </source>
</evidence>
<keyword evidence="2" id="KW-0500">Molybdenum</keyword>
<dbReference type="Pfam" id="PF20256">
    <property type="entry name" value="MoCoBD_2"/>
    <property type="match status" value="1"/>
</dbReference>
<comment type="similarity">
    <text evidence="1">Belongs to the xanthine dehydrogenase family.</text>
</comment>
<evidence type="ECO:0000313" key="7">
    <source>
        <dbReference type="Proteomes" id="UP000218731"/>
    </source>
</evidence>